<reference evidence="1" key="1">
    <citation type="submission" date="2022-08" db="EMBL/GenBank/DDBJ databases">
        <authorList>
            <person name="Gutierrez-Valencia J."/>
        </authorList>
    </citation>
    <scope>NUCLEOTIDE SEQUENCE</scope>
</reference>
<dbReference type="Proteomes" id="UP001154282">
    <property type="component" value="Unassembled WGS sequence"/>
</dbReference>
<organism evidence="1 2">
    <name type="scientific">Linum tenue</name>
    <dbReference type="NCBI Taxonomy" id="586396"/>
    <lineage>
        <taxon>Eukaryota</taxon>
        <taxon>Viridiplantae</taxon>
        <taxon>Streptophyta</taxon>
        <taxon>Embryophyta</taxon>
        <taxon>Tracheophyta</taxon>
        <taxon>Spermatophyta</taxon>
        <taxon>Magnoliopsida</taxon>
        <taxon>eudicotyledons</taxon>
        <taxon>Gunneridae</taxon>
        <taxon>Pentapetalae</taxon>
        <taxon>rosids</taxon>
        <taxon>fabids</taxon>
        <taxon>Malpighiales</taxon>
        <taxon>Linaceae</taxon>
        <taxon>Linum</taxon>
    </lineage>
</organism>
<proteinExistence type="predicted"/>
<accession>A0AAV0MFQ7</accession>
<comment type="caution">
    <text evidence="1">The sequence shown here is derived from an EMBL/GenBank/DDBJ whole genome shotgun (WGS) entry which is preliminary data.</text>
</comment>
<dbReference type="EMBL" id="CAMGYJ010000007">
    <property type="protein sequence ID" value="CAI0445613.1"/>
    <property type="molecule type" value="Genomic_DNA"/>
</dbReference>
<dbReference type="AlphaFoldDB" id="A0AAV0MFQ7"/>
<protein>
    <submittedName>
        <fullName evidence="1">Uncharacterized protein</fullName>
    </submittedName>
</protein>
<keyword evidence="2" id="KW-1185">Reference proteome</keyword>
<name>A0AAV0MFQ7_9ROSI</name>
<sequence length="22" mass="2814">MTKALWRKRWLFPDEMKIGFME</sequence>
<gene>
    <name evidence="1" type="ORF">LITE_LOCUS28644</name>
</gene>
<evidence type="ECO:0000313" key="1">
    <source>
        <dbReference type="EMBL" id="CAI0445613.1"/>
    </source>
</evidence>
<evidence type="ECO:0000313" key="2">
    <source>
        <dbReference type="Proteomes" id="UP001154282"/>
    </source>
</evidence>